<keyword evidence="3" id="KW-1185">Reference proteome</keyword>
<dbReference type="RefSeq" id="WP_242147287.1">
    <property type="nucleotide sequence ID" value="NZ_CP093379.1"/>
</dbReference>
<protein>
    <submittedName>
        <fullName evidence="2">ABC transporter substrate-binding protein</fullName>
    </submittedName>
</protein>
<sequence length="283" mass="31268">MASADYVVIPKGEGHSCRRIVSVSPALSDMMTELKLDDRIVGATRYCQLPPSSDRQIVGGYFDLNFEKVVSLKPDIVFLEGTSTNPVSQKLDALGIKNRVFSLDTLDEMEAAKQEIGHYCEGEVVIGGDTLRDYLAGFVPKDRVGLAKPRVLILYNHGDNAARILPRLAAGRSFHGELLETLSMENVYLGSLNAPELTREAIALLNPEWILILNGGIGSVDTARDALEIAQIKPRWEFLSSVDAVQNHRVYEIKGFYTQIPSVTAMRRLGRVFAELVYGKNES</sequence>
<dbReference type="InterPro" id="IPR002491">
    <property type="entry name" value="ABC_transptr_periplasmic_BD"/>
</dbReference>
<dbReference type="PROSITE" id="PS50983">
    <property type="entry name" value="FE_B12_PBP"/>
    <property type="match status" value="1"/>
</dbReference>
<gene>
    <name evidence="2" type="ORF">MMG00_08345</name>
</gene>
<dbReference type="Proteomes" id="UP000829542">
    <property type="component" value="Chromosome"/>
</dbReference>
<evidence type="ECO:0000259" key="1">
    <source>
        <dbReference type="PROSITE" id="PS50983"/>
    </source>
</evidence>
<feature type="domain" description="Fe/B12 periplasmic-binding" evidence="1">
    <location>
        <begin position="19"/>
        <end position="281"/>
    </location>
</feature>
<organism evidence="2 3">
    <name type="scientific">Ignatzschineria rhizosphaerae</name>
    <dbReference type="NCBI Taxonomy" id="2923279"/>
    <lineage>
        <taxon>Bacteria</taxon>
        <taxon>Pseudomonadati</taxon>
        <taxon>Pseudomonadota</taxon>
        <taxon>Gammaproteobacteria</taxon>
        <taxon>Cardiobacteriales</taxon>
        <taxon>Ignatzschineriaceae</taxon>
        <taxon>Ignatzschineria</taxon>
    </lineage>
</organism>
<reference evidence="2 3" key="1">
    <citation type="submission" date="2022-03" db="EMBL/GenBank/DDBJ databases">
        <title>Ignatzschineria rhizosphaerae HR5S32.</title>
        <authorList>
            <person name="Sun J.Q."/>
            <person name="Feng J.Y."/>
        </authorList>
    </citation>
    <scope>NUCLEOTIDE SEQUENCE [LARGE SCALE GENOMIC DNA]</scope>
    <source>
        <strain evidence="2 3">HR5S32</strain>
    </source>
</reference>
<dbReference type="PANTHER" id="PTHR30535:SF34">
    <property type="entry name" value="MOLYBDATE-BINDING PROTEIN MOLA"/>
    <property type="match status" value="1"/>
</dbReference>
<proteinExistence type="predicted"/>
<dbReference type="SUPFAM" id="SSF53807">
    <property type="entry name" value="Helical backbone' metal receptor"/>
    <property type="match status" value="1"/>
</dbReference>
<dbReference type="Gene3D" id="3.40.50.1980">
    <property type="entry name" value="Nitrogenase molybdenum iron protein domain"/>
    <property type="match status" value="2"/>
</dbReference>
<dbReference type="Pfam" id="PF01497">
    <property type="entry name" value="Peripla_BP_2"/>
    <property type="match status" value="1"/>
</dbReference>
<evidence type="ECO:0000313" key="2">
    <source>
        <dbReference type="EMBL" id="UNM95239.1"/>
    </source>
</evidence>
<evidence type="ECO:0000313" key="3">
    <source>
        <dbReference type="Proteomes" id="UP000829542"/>
    </source>
</evidence>
<name>A0ABY3X0N3_9GAMM</name>
<dbReference type="PANTHER" id="PTHR30535">
    <property type="entry name" value="VITAMIN B12-BINDING PROTEIN"/>
    <property type="match status" value="1"/>
</dbReference>
<dbReference type="EMBL" id="CP093379">
    <property type="protein sequence ID" value="UNM95239.1"/>
    <property type="molecule type" value="Genomic_DNA"/>
</dbReference>
<accession>A0ABY3X0N3</accession>
<dbReference type="InterPro" id="IPR050902">
    <property type="entry name" value="ABC_Transporter_SBP"/>
</dbReference>